<evidence type="ECO:0000313" key="2">
    <source>
        <dbReference type="EMBL" id="WIA14368.1"/>
    </source>
</evidence>
<dbReference type="InterPro" id="IPR012337">
    <property type="entry name" value="RNaseH-like_sf"/>
</dbReference>
<dbReference type="Pfam" id="PF13245">
    <property type="entry name" value="AAA_19"/>
    <property type="match status" value="1"/>
</dbReference>
<protein>
    <recommendedName>
        <fullName evidence="4">AAA+ ATPase domain-containing protein</fullName>
    </recommendedName>
</protein>
<dbReference type="InterPro" id="IPR036397">
    <property type="entry name" value="RNaseH_sf"/>
</dbReference>
<organism evidence="2 3">
    <name type="scientific">Tetradesmus obliquus</name>
    <name type="common">Green alga</name>
    <name type="synonym">Acutodesmus obliquus</name>
    <dbReference type="NCBI Taxonomy" id="3088"/>
    <lineage>
        <taxon>Eukaryota</taxon>
        <taxon>Viridiplantae</taxon>
        <taxon>Chlorophyta</taxon>
        <taxon>core chlorophytes</taxon>
        <taxon>Chlorophyceae</taxon>
        <taxon>CS clade</taxon>
        <taxon>Sphaeropleales</taxon>
        <taxon>Scenedesmaceae</taxon>
        <taxon>Tetradesmus</taxon>
    </lineage>
</organism>
<sequence length="1153" mass="130405">MATYPAHYNNRRNKAIRQFLGFTDRNTRVTREYALQRGFPTVKALKDHAHGLLQGFPEDLWLDAHRRGEFDETPQRIRNDAARRTRLQQQAATPASKRLWPRRTDLVVHGRRSLPDGSLVPRLRKQVQASGTVKLKLSWKQQKAGAVARTSTQEVPFVVTGQLSKIKRLAQEYAKQLQQNELSQSPVISVDIDAVDIASVHVMQTNVPADLADVRMTNFKHFQLDGVPMTYYDRGQGTCVFDALKYLYTKQYPKCGLQTYFKDEANFWSDIKAAHLKRTSDSCYDPVKQGVATADLCEGFCKPHSISIYATDSKGECFFFHHPSTRCGSRPPLCYRVMGNHCYPDPVLGKSLSQVRSDYTNKSLASSSFKAGNQTRGDDRLSRIAAGKLVHVEDVSGIDHLKNLMTKTGTVPDGRRISLFNNKIVSYELGGVTYVFGEKMDLVSDTYQAMGKEWAGQTFSALLWDLVEDVYGTNGLPKGRPNPEDSMQRAHAFVDSSSDIYWRHVKKHAVLGDLESGPRQELVNDYYLYSFIATTPLAEVWSTYAHIRDSNQWEEALDIVQKHGRVLIEGGPGMGKTWMALKIGEALRKQGLRVVDMAYTNMAALNIGGQTMDRALGLRRKEADSEEDPDPTHYGLKWIKAMAKRTDALLADEVSLPPAHYWDRVNRMLNIELKPADSLHLPALPVPPKEGGGDEMWVHPGLPLQSIKTLKKDCWSGACKDKPFLARNERFEVGQVTGNGTITLLGKRKDRQADGITFVEREREITVPLDQLQVNFRLGYACTVHSCQGETIKEPFTIWEWHRMSRQLRYTAVGRAEMLDQVSGDNEFDAAAFRAFNESKGITLINHVSKYVHNPGVQGGNSLGVIDSFARSIKHMVRTYALSHNNPRWGEYLQDVLGVYNETPHAGLKMMTPDWVFLHPDSMWHDMVAKVELNKRVNAALEASDYHTEDEVRAIMGTRRVHKVKLAGKLALGDMVMVLKDKASQFAKGPRRNLDRIFVVAELMPRLRYRVAEYADLLAKGLSPASDDWIAQVDLLDRVYARPELYKLSPEDLPEDGADLGLSVEEYQQAREHLREQLEEEGELDDPEDRDFVAVKEEPDDEEIDEARGDTGKTRRRDRGRDESLQEFPEAYSGLWSSMMQKSSRDMSLPVHS</sequence>
<dbReference type="Gene3D" id="3.30.420.10">
    <property type="entry name" value="Ribonuclease H-like superfamily/Ribonuclease H"/>
    <property type="match status" value="1"/>
</dbReference>
<feature type="compositionally biased region" description="Acidic residues" evidence="1">
    <location>
        <begin position="1078"/>
        <end position="1089"/>
    </location>
</feature>
<feature type="compositionally biased region" description="Basic and acidic residues" evidence="1">
    <location>
        <begin position="1106"/>
        <end position="1124"/>
    </location>
</feature>
<evidence type="ECO:0008006" key="4">
    <source>
        <dbReference type="Google" id="ProtNLM"/>
    </source>
</evidence>
<reference evidence="2 3" key="1">
    <citation type="submission" date="2023-05" db="EMBL/GenBank/DDBJ databases">
        <title>A 100% complete, gapless, phased diploid assembly of the Scenedesmus obliquus UTEX 3031 genome.</title>
        <authorList>
            <person name="Biondi T.C."/>
            <person name="Hanschen E.R."/>
            <person name="Kwon T."/>
            <person name="Eng W."/>
            <person name="Kruse C.P.S."/>
            <person name="Koehler S.I."/>
            <person name="Kunde Y."/>
            <person name="Gleasner C.D."/>
            <person name="You Mak K.T."/>
            <person name="Polle J."/>
            <person name="Hovde B.T."/>
            <person name="Starkenburg S.R."/>
        </authorList>
    </citation>
    <scope>NUCLEOTIDE SEQUENCE [LARGE SCALE GENOMIC DNA]</scope>
    <source>
        <strain evidence="2 3">DOE0152z</strain>
    </source>
</reference>
<proteinExistence type="predicted"/>
<dbReference type="EMBL" id="CP126212">
    <property type="protein sequence ID" value="WIA14368.1"/>
    <property type="molecule type" value="Genomic_DNA"/>
</dbReference>
<accession>A0ABY8TYY0</accession>
<feature type="region of interest" description="Disordered" evidence="1">
    <location>
        <begin position="1073"/>
        <end position="1153"/>
    </location>
</feature>
<dbReference type="Gene3D" id="3.40.50.300">
    <property type="entry name" value="P-loop containing nucleotide triphosphate hydrolases"/>
    <property type="match status" value="1"/>
</dbReference>
<dbReference type="SUPFAM" id="SSF52540">
    <property type="entry name" value="P-loop containing nucleoside triphosphate hydrolases"/>
    <property type="match status" value="1"/>
</dbReference>
<dbReference type="InterPro" id="IPR027417">
    <property type="entry name" value="P-loop_NTPase"/>
</dbReference>
<name>A0ABY8TYY0_TETOB</name>
<gene>
    <name evidence="2" type="ORF">OEZ85_002897</name>
</gene>
<dbReference type="SUPFAM" id="SSF53098">
    <property type="entry name" value="Ribonuclease H-like"/>
    <property type="match status" value="1"/>
</dbReference>
<dbReference type="Proteomes" id="UP001244341">
    <property type="component" value="Chromosome 5b"/>
</dbReference>
<evidence type="ECO:0000256" key="1">
    <source>
        <dbReference type="SAM" id="MobiDB-lite"/>
    </source>
</evidence>
<keyword evidence="3" id="KW-1185">Reference proteome</keyword>
<evidence type="ECO:0000313" key="3">
    <source>
        <dbReference type="Proteomes" id="UP001244341"/>
    </source>
</evidence>